<evidence type="ECO:0008006" key="11">
    <source>
        <dbReference type="Google" id="ProtNLM"/>
    </source>
</evidence>
<evidence type="ECO:0000256" key="2">
    <source>
        <dbReference type="ARBA" id="ARBA00022552"/>
    </source>
</evidence>
<feature type="repeat" description="WD" evidence="7">
    <location>
        <begin position="341"/>
        <end position="382"/>
    </location>
</feature>
<comment type="subcellular location">
    <subcellularLocation>
        <location evidence="1">Nucleus</location>
        <location evidence="1">Nucleolus</location>
    </subcellularLocation>
</comment>
<dbReference type="InterPro" id="IPR001680">
    <property type="entry name" value="WD40_rpt"/>
</dbReference>
<dbReference type="InterPro" id="IPR036322">
    <property type="entry name" value="WD40_repeat_dom_sf"/>
</dbReference>
<accession>A0AAD6J194</accession>
<keyword evidence="2" id="KW-0698">rRNA processing</keyword>
<dbReference type="SUPFAM" id="SSF50978">
    <property type="entry name" value="WD40 repeat-like"/>
    <property type="match status" value="1"/>
</dbReference>
<evidence type="ECO:0000313" key="10">
    <source>
        <dbReference type="Proteomes" id="UP001221413"/>
    </source>
</evidence>
<feature type="compositionally biased region" description="Acidic residues" evidence="8">
    <location>
        <begin position="243"/>
        <end position="252"/>
    </location>
</feature>
<dbReference type="SMART" id="SM00320">
    <property type="entry name" value="WD40"/>
    <property type="match status" value="6"/>
</dbReference>
<evidence type="ECO:0000256" key="7">
    <source>
        <dbReference type="PROSITE-ProRule" id="PRU00221"/>
    </source>
</evidence>
<dbReference type="GO" id="GO:0032040">
    <property type="term" value="C:small-subunit processome"/>
    <property type="evidence" value="ECO:0007669"/>
    <property type="project" value="TreeGrafter"/>
</dbReference>
<gene>
    <name evidence="9" type="ORF">Dda_3374</name>
</gene>
<evidence type="ECO:0000256" key="1">
    <source>
        <dbReference type="ARBA" id="ARBA00004604"/>
    </source>
</evidence>
<protein>
    <recommendedName>
        <fullName evidence="11">WD40 repeat-like protein</fullName>
    </recommendedName>
</protein>
<dbReference type="Gene3D" id="2.130.10.10">
    <property type="entry name" value="YVTN repeat-like/Quinoprotein amine dehydrogenase"/>
    <property type="match status" value="1"/>
</dbReference>
<keyword evidence="5" id="KW-0539">Nucleus</keyword>
<dbReference type="EMBL" id="JAQGDS010000003">
    <property type="protein sequence ID" value="KAJ6262563.1"/>
    <property type="molecule type" value="Genomic_DNA"/>
</dbReference>
<keyword evidence="10" id="KW-1185">Reference proteome</keyword>
<evidence type="ECO:0000256" key="8">
    <source>
        <dbReference type="SAM" id="MobiDB-lite"/>
    </source>
</evidence>
<evidence type="ECO:0000256" key="5">
    <source>
        <dbReference type="ARBA" id="ARBA00023242"/>
    </source>
</evidence>
<dbReference type="InterPro" id="IPR045161">
    <property type="entry name" value="Utp18"/>
</dbReference>
<dbReference type="Pfam" id="PF00400">
    <property type="entry name" value="WD40"/>
    <property type="match status" value="2"/>
</dbReference>
<dbReference type="GO" id="GO:0034388">
    <property type="term" value="C:Pwp2p-containing subcomplex of 90S preribosome"/>
    <property type="evidence" value="ECO:0007669"/>
    <property type="project" value="TreeGrafter"/>
</dbReference>
<evidence type="ECO:0000256" key="6">
    <source>
        <dbReference type="ARBA" id="ARBA00025767"/>
    </source>
</evidence>
<evidence type="ECO:0000256" key="3">
    <source>
        <dbReference type="ARBA" id="ARBA00022574"/>
    </source>
</evidence>
<organism evidence="9 10">
    <name type="scientific">Drechslerella dactyloides</name>
    <name type="common">Nematode-trapping fungus</name>
    <name type="synonym">Arthrobotrys dactyloides</name>
    <dbReference type="NCBI Taxonomy" id="74499"/>
    <lineage>
        <taxon>Eukaryota</taxon>
        <taxon>Fungi</taxon>
        <taxon>Dikarya</taxon>
        <taxon>Ascomycota</taxon>
        <taxon>Pezizomycotina</taxon>
        <taxon>Orbiliomycetes</taxon>
        <taxon>Orbiliales</taxon>
        <taxon>Orbiliaceae</taxon>
        <taxon>Drechslerella</taxon>
    </lineage>
</organism>
<dbReference type="PANTHER" id="PTHR18359">
    <property type="entry name" value="WD-REPEAT PROTEIN-RELATED"/>
    <property type="match status" value="1"/>
</dbReference>
<evidence type="ECO:0000313" key="9">
    <source>
        <dbReference type="EMBL" id="KAJ6262563.1"/>
    </source>
</evidence>
<feature type="region of interest" description="Disordered" evidence="8">
    <location>
        <begin position="212"/>
        <end position="256"/>
    </location>
</feature>
<dbReference type="GO" id="GO:0006364">
    <property type="term" value="P:rRNA processing"/>
    <property type="evidence" value="ECO:0007669"/>
    <property type="project" value="UniProtKB-KW"/>
</dbReference>
<dbReference type="InterPro" id="IPR015943">
    <property type="entry name" value="WD40/YVTN_repeat-like_dom_sf"/>
</dbReference>
<comment type="similarity">
    <text evidence="6">Belongs to the WD repeat UTP18 family.</text>
</comment>
<dbReference type="AlphaFoldDB" id="A0AAD6J194"/>
<dbReference type="Proteomes" id="UP001221413">
    <property type="component" value="Unassembled WGS sequence"/>
</dbReference>
<evidence type="ECO:0000256" key="4">
    <source>
        <dbReference type="ARBA" id="ARBA00022737"/>
    </source>
</evidence>
<dbReference type="PROSITE" id="PS50082">
    <property type="entry name" value="WD_REPEATS_2"/>
    <property type="match status" value="1"/>
</dbReference>
<keyword evidence="4" id="KW-0677">Repeat</keyword>
<comment type="caution">
    <text evidence="9">The sequence shown here is derived from an EMBL/GenBank/DDBJ whole genome shotgun (WGS) entry which is preliminary data.</text>
</comment>
<reference evidence="9" key="1">
    <citation type="submission" date="2023-01" db="EMBL/GenBank/DDBJ databases">
        <title>The chitinases involved in constricting ring structure development in the nematode-trapping fungus Drechslerella dactyloides.</title>
        <authorList>
            <person name="Wang R."/>
            <person name="Zhang L."/>
            <person name="Tang P."/>
            <person name="Li S."/>
            <person name="Liang L."/>
        </authorList>
    </citation>
    <scope>NUCLEOTIDE SEQUENCE</scope>
    <source>
        <strain evidence="9">YMF1.00031</strain>
    </source>
</reference>
<dbReference type="PANTHER" id="PTHR18359:SF0">
    <property type="entry name" value="U3 SMALL NUCLEOLAR RNA-ASSOCIATED PROTEIN 18 HOMOLOG"/>
    <property type="match status" value="1"/>
</dbReference>
<name>A0AAD6J194_DREDA</name>
<sequence length="596" mass="65768">MPTRRALQAADNFPKFLSQIFIFNSNCHSTSQPTGATMPSIPLESHDTSVAMELEASGDKAPAKSAPTRLKDAAEEELERLVFGDLAGFQAGLFADHEAAYSSDDENQVQLAFNREGDEVEGLDDDQLFFVDSGTSAPTDLIKASTTDLADSDSESKFAKPAWEDSDDERLTISLTANPRLRKLRTTELDDVITGTEYTKRLRLQYERINPTPEWSLPTKKDTSHERPRKSRRTSISPSSDVSSDDEDDSVMDVDLPTNNSLATLLQSRTTYTKRSKSGRLAPGTLDISRLRDANYLAPSHSGIQSLSFHKTHPLLLSAGFDHVLRLYHIDKKTNPPATSLYLQSTPIHTAAFHPDGKRVFAGGRRRYFHIWDLESGKVEKITRIYGSQEHQKSMEKFKLSPCGRFMALCGAHGYVNVLDAKTGQWVASVVVEGVVADLSWTIGGRKLLVATTGGEVWEWDSAERKVESRWMDEGGVGLTTIALGGNDRWCAVGSKSGVVNVYDRKEKVAVEGHPVPRKALGNLVTEISVLEFSNDGQLLCMGSKEKRDALRMVFKNWPTASTPVGSIYCAAFADAASGLFAFGNQQGKIRLWEIR</sequence>
<keyword evidence="3 7" id="KW-0853">WD repeat</keyword>
<proteinExistence type="inferred from homology"/>